<evidence type="ECO:0000256" key="1">
    <source>
        <dbReference type="ARBA" id="ARBA00004123"/>
    </source>
</evidence>
<dbReference type="Proteomes" id="UP000249363">
    <property type="component" value="Unassembled WGS sequence"/>
</dbReference>
<evidence type="ECO:0000256" key="3">
    <source>
        <dbReference type="ARBA" id="ARBA00023015"/>
    </source>
</evidence>
<feature type="compositionally biased region" description="Polar residues" evidence="6">
    <location>
        <begin position="363"/>
        <end position="376"/>
    </location>
</feature>
<accession>A0A364KMV6</accession>
<keyword evidence="5" id="KW-0539">Nucleus</keyword>
<keyword evidence="4" id="KW-0804">Transcription</keyword>
<dbReference type="InterPro" id="IPR013907">
    <property type="entry name" value="Sds3"/>
</dbReference>
<evidence type="ECO:0000256" key="2">
    <source>
        <dbReference type="ARBA" id="ARBA00022491"/>
    </source>
</evidence>
<comment type="subcellular location">
    <subcellularLocation>
        <location evidence="1">Nucleus</location>
    </subcellularLocation>
</comment>
<proteinExistence type="predicted"/>
<keyword evidence="8" id="KW-1185">Reference proteome</keyword>
<feature type="region of interest" description="Disordered" evidence="6">
    <location>
        <begin position="245"/>
        <end position="286"/>
    </location>
</feature>
<feature type="compositionally biased region" description="Polar residues" evidence="6">
    <location>
        <begin position="328"/>
        <end position="338"/>
    </location>
</feature>
<feature type="region of interest" description="Disordered" evidence="6">
    <location>
        <begin position="1"/>
        <end position="49"/>
    </location>
</feature>
<feature type="region of interest" description="Disordered" evidence="6">
    <location>
        <begin position="328"/>
        <end position="376"/>
    </location>
</feature>
<dbReference type="GO" id="GO:0005654">
    <property type="term" value="C:nucleoplasm"/>
    <property type="evidence" value="ECO:0007669"/>
    <property type="project" value="UniProtKB-ARBA"/>
</dbReference>
<reference evidence="7 8" key="1">
    <citation type="journal article" date="2017" name="Biotechnol. Biofuels">
        <title>Differential beta-glucosidase expression as a function of carbon source availability in Talaromyces amestolkiae: a genomic and proteomic approach.</title>
        <authorList>
            <person name="de Eugenio L.I."/>
            <person name="Mendez-Liter J.A."/>
            <person name="Nieto-Dominguez M."/>
            <person name="Alonso L."/>
            <person name="Gil-Munoz J."/>
            <person name="Barriuso J."/>
            <person name="Prieto A."/>
            <person name="Martinez M.J."/>
        </authorList>
    </citation>
    <scope>NUCLEOTIDE SEQUENCE [LARGE SCALE GENOMIC DNA]</scope>
    <source>
        <strain evidence="7 8">CIB</strain>
    </source>
</reference>
<dbReference type="GeneID" id="63790109"/>
<sequence>MVYSPGPASPMAMGDRSSGLHARNRSLSPPAPLPGSSAPQQSKRDKRRTQLQERLHDLTITFNQNRDSQFRQQLHALQCDMTLINNADPYEAGPLPDSAEEIAQLIETTVGGGKFGKEMANISGSWYSRFVQEINEIKEDRDADLVAVMNRHREAVKRYNHEFSWRQHFAREEFRLLSGTLRERLVQKVSANKTRLMREKEQMDISDTNALLLNPNQFTITNPSSPGGIHGNRKTRHTRHRIGIDEFGNGIGLDNRRKRKAPDEDTGSPGRDGLSTPAERAKATAEKQQIDKIYSINSLFTDKELALHANQAHIATAHFFSTSRHQEGVSTAVNGNNSEDADDADSAVPGEDGTPAASDMARTASQSYHATRSTRNQGNAGLNLLAELSDKPATRPNLPYHILANHNSRTNQSAPPLNSLMNEEIDDDISRMDRLQAKPHGWIDKGLIDNMTEPVEEEVDGVPTNSDRFSLLHADFPTEIGIKWYPRNNNGGYEMFPQVSERASKRRA</sequence>
<keyword evidence="3" id="KW-0805">Transcription regulation</keyword>
<gene>
    <name evidence="7" type="ORF">BHQ10_000892</name>
</gene>
<protein>
    <recommendedName>
        <fullName evidence="9">Deacetylase complex subunit Sds3</fullName>
    </recommendedName>
</protein>
<evidence type="ECO:0000313" key="7">
    <source>
        <dbReference type="EMBL" id="RAO64880.1"/>
    </source>
</evidence>
<comment type="caution">
    <text evidence="7">The sequence shown here is derived from an EMBL/GenBank/DDBJ whole genome shotgun (WGS) entry which is preliminary data.</text>
</comment>
<dbReference type="PANTHER" id="PTHR21964">
    <property type="entry name" value="BREAST CANCER METASTASIS-SUPPRESSOR 1"/>
    <property type="match status" value="1"/>
</dbReference>
<dbReference type="Pfam" id="PF08598">
    <property type="entry name" value="Sds3"/>
    <property type="match status" value="1"/>
</dbReference>
<dbReference type="SMART" id="SM01401">
    <property type="entry name" value="Sds3"/>
    <property type="match status" value="1"/>
</dbReference>
<evidence type="ECO:0000256" key="6">
    <source>
        <dbReference type="SAM" id="MobiDB-lite"/>
    </source>
</evidence>
<dbReference type="GO" id="GO:0010468">
    <property type="term" value="P:regulation of gene expression"/>
    <property type="evidence" value="ECO:0007669"/>
    <property type="project" value="UniProtKB-ARBA"/>
</dbReference>
<dbReference type="RefSeq" id="XP_040729397.1">
    <property type="nucleotide sequence ID" value="XM_040881778.1"/>
</dbReference>
<organism evidence="7 8">
    <name type="scientific">Talaromyces amestolkiae</name>
    <dbReference type="NCBI Taxonomy" id="1196081"/>
    <lineage>
        <taxon>Eukaryota</taxon>
        <taxon>Fungi</taxon>
        <taxon>Dikarya</taxon>
        <taxon>Ascomycota</taxon>
        <taxon>Pezizomycotina</taxon>
        <taxon>Eurotiomycetes</taxon>
        <taxon>Eurotiomycetidae</taxon>
        <taxon>Eurotiales</taxon>
        <taxon>Trichocomaceae</taxon>
        <taxon>Talaromyces</taxon>
        <taxon>Talaromyces sect. Talaromyces</taxon>
    </lineage>
</organism>
<dbReference type="OrthoDB" id="70376at2759"/>
<evidence type="ECO:0000256" key="4">
    <source>
        <dbReference type="ARBA" id="ARBA00023163"/>
    </source>
</evidence>
<evidence type="ECO:0008006" key="9">
    <source>
        <dbReference type="Google" id="ProtNLM"/>
    </source>
</evidence>
<keyword evidence="2" id="KW-0678">Repressor</keyword>
<dbReference type="STRING" id="1196081.A0A364KMV6"/>
<evidence type="ECO:0000313" key="8">
    <source>
        <dbReference type="Proteomes" id="UP000249363"/>
    </source>
</evidence>
<name>A0A364KMV6_TALAM</name>
<evidence type="ECO:0000256" key="5">
    <source>
        <dbReference type="ARBA" id="ARBA00023242"/>
    </source>
</evidence>
<dbReference type="EMBL" id="MIKG01000001">
    <property type="protein sequence ID" value="RAO64880.1"/>
    <property type="molecule type" value="Genomic_DNA"/>
</dbReference>
<dbReference type="AlphaFoldDB" id="A0A364KMV6"/>